<feature type="compositionally biased region" description="Acidic residues" evidence="1">
    <location>
        <begin position="75"/>
        <end position="92"/>
    </location>
</feature>
<reference evidence="2" key="1">
    <citation type="submission" date="2023-04" db="EMBL/GenBank/DDBJ databases">
        <title>Phytophthora lilii NBRC 32176.</title>
        <authorList>
            <person name="Ichikawa N."/>
            <person name="Sato H."/>
            <person name="Tonouchi N."/>
        </authorList>
    </citation>
    <scope>NUCLEOTIDE SEQUENCE</scope>
    <source>
        <strain evidence="2">NBRC 32176</strain>
    </source>
</reference>
<feature type="region of interest" description="Disordered" evidence="1">
    <location>
        <begin position="15"/>
        <end position="42"/>
    </location>
</feature>
<feature type="region of interest" description="Disordered" evidence="1">
    <location>
        <begin position="54"/>
        <end position="107"/>
    </location>
</feature>
<evidence type="ECO:0000313" key="2">
    <source>
        <dbReference type="EMBL" id="GMF16113.1"/>
    </source>
</evidence>
<organism evidence="2 3">
    <name type="scientific">Phytophthora lilii</name>
    <dbReference type="NCBI Taxonomy" id="2077276"/>
    <lineage>
        <taxon>Eukaryota</taxon>
        <taxon>Sar</taxon>
        <taxon>Stramenopiles</taxon>
        <taxon>Oomycota</taxon>
        <taxon>Peronosporomycetes</taxon>
        <taxon>Peronosporales</taxon>
        <taxon>Peronosporaceae</taxon>
        <taxon>Phytophthora</taxon>
    </lineage>
</organism>
<dbReference type="AlphaFoldDB" id="A0A9W6WTH7"/>
<evidence type="ECO:0000256" key="1">
    <source>
        <dbReference type="SAM" id="MobiDB-lite"/>
    </source>
</evidence>
<sequence length="107" mass="11733">MITKVAEWIELAKTKTSTSSAVDNTQATLSPEQVQQPQQRQLSPLVTDAELVSVTKVPPPAAEPVDTESNLGTNGEEEGDYDDDFDETDDTDETRKSRRKSTVTHPS</sequence>
<gene>
    <name evidence="2" type="ORF">Plil01_000567800</name>
</gene>
<feature type="compositionally biased region" description="Polar residues" evidence="1">
    <location>
        <begin position="15"/>
        <end position="28"/>
    </location>
</feature>
<keyword evidence="3" id="KW-1185">Reference proteome</keyword>
<dbReference type="Proteomes" id="UP001165083">
    <property type="component" value="Unassembled WGS sequence"/>
</dbReference>
<comment type="caution">
    <text evidence="2">The sequence shown here is derived from an EMBL/GenBank/DDBJ whole genome shotgun (WGS) entry which is preliminary data.</text>
</comment>
<dbReference type="EMBL" id="BSXW01000241">
    <property type="protein sequence ID" value="GMF16113.1"/>
    <property type="molecule type" value="Genomic_DNA"/>
</dbReference>
<feature type="compositionally biased region" description="Basic residues" evidence="1">
    <location>
        <begin position="96"/>
        <end position="107"/>
    </location>
</feature>
<evidence type="ECO:0000313" key="3">
    <source>
        <dbReference type="Proteomes" id="UP001165083"/>
    </source>
</evidence>
<feature type="compositionally biased region" description="Low complexity" evidence="1">
    <location>
        <begin position="29"/>
        <end position="42"/>
    </location>
</feature>
<accession>A0A9W6WTH7</accession>
<proteinExistence type="predicted"/>
<name>A0A9W6WTH7_9STRA</name>
<protein>
    <submittedName>
        <fullName evidence="2">Unnamed protein product</fullName>
    </submittedName>
</protein>